<evidence type="ECO:0000313" key="4">
    <source>
        <dbReference type="EMBL" id="PIA19571.1"/>
    </source>
</evidence>
<dbReference type="PIRSF" id="PIRSF000422">
    <property type="entry name" value="N-terminal-AcTrfase-A_aux_su"/>
    <property type="match status" value="1"/>
</dbReference>
<protein>
    <submittedName>
        <fullName evidence="4">N-terminal acetyltransferase A, auxiliary subunit</fullName>
    </submittedName>
</protein>
<dbReference type="PANTHER" id="PTHR22767">
    <property type="entry name" value="N-TERMINAL ACETYLTRANSFERASE-RELATED"/>
    <property type="match status" value="1"/>
</dbReference>
<dbReference type="Pfam" id="PF13181">
    <property type="entry name" value="TPR_8"/>
    <property type="match status" value="1"/>
</dbReference>
<dbReference type="PANTHER" id="PTHR22767:SF2">
    <property type="entry name" value="N(ALPHA)-ACETYLTRANSFERASE 15_16, ISOFORM A"/>
    <property type="match status" value="1"/>
</dbReference>
<dbReference type="Pfam" id="PF12569">
    <property type="entry name" value="NatA_aux_su"/>
    <property type="match status" value="2"/>
</dbReference>
<dbReference type="SMART" id="SM00028">
    <property type="entry name" value="TPR"/>
    <property type="match status" value="7"/>
</dbReference>
<dbReference type="Gene3D" id="1.25.40.1010">
    <property type="match status" value="1"/>
</dbReference>
<dbReference type="SUPFAM" id="SSF48452">
    <property type="entry name" value="TPR-like"/>
    <property type="match status" value="3"/>
</dbReference>
<gene>
    <name evidence="4" type="ORF">COEREDRAFT_57435</name>
</gene>
<dbReference type="PROSITE" id="PS50005">
    <property type="entry name" value="TPR"/>
    <property type="match status" value="1"/>
</dbReference>
<dbReference type="GO" id="GO:0005737">
    <property type="term" value="C:cytoplasm"/>
    <property type="evidence" value="ECO:0007669"/>
    <property type="project" value="TreeGrafter"/>
</dbReference>
<dbReference type="InterPro" id="IPR011990">
    <property type="entry name" value="TPR-like_helical_dom_sf"/>
</dbReference>
<dbReference type="Gene3D" id="1.25.40.1040">
    <property type="match status" value="1"/>
</dbReference>
<dbReference type="GO" id="GO:0016740">
    <property type="term" value="F:transferase activity"/>
    <property type="evidence" value="ECO:0007669"/>
    <property type="project" value="UniProtKB-KW"/>
</dbReference>
<evidence type="ECO:0000256" key="3">
    <source>
        <dbReference type="PROSITE-ProRule" id="PRU00339"/>
    </source>
</evidence>
<organism evidence="4 5">
    <name type="scientific">Coemansia reversa (strain ATCC 12441 / NRRL 1564)</name>
    <dbReference type="NCBI Taxonomy" id="763665"/>
    <lineage>
        <taxon>Eukaryota</taxon>
        <taxon>Fungi</taxon>
        <taxon>Fungi incertae sedis</taxon>
        <taxon>Zoopagomycota</taxon>
        <taxon>Kickxellomycotina</taxon>
        <taxon>Kickxellomycetes</taxon>
        <taxon>Kickxellales</taxon>
        <taxon>Kickxellaceae</taxon>
        <taxon>Coemansia</taxon>
    </lineage>
</organism>
<dbReference type="Proteomes" id="UP000242474">
    <property type="component" value="Unassembled WGS sequence"/>
</dbReference>
<reference evidence="4 5" key="1">
    <citation type="journal article" date="2015" name="Genome Biol. Evol.">
        <title>Phylogenomic analyses indicate that early fungi evolved digesting cell walls of algal ancestors of land plants.</title>
        <authorList>
            <person name="Chang Y."/>
            <person name="Wang S."/>
            <person name="Sekimoto S."/>
            <person name="Aerts A.L."/>
            <person name="Choi C."/>
            <person name="Clum A."/>
            <person name="LaButti K.M."/>
            <person name="Lindquist E.A."/>
            <person name="Yee Ngan C."/>
            <person name="Ohm R.A."/>
            <person name="Salamov A.A."/>
            <person name="Grigoriev I.V."/>
            <person name="Spatafora J.W."/>
            <person name="Berbee M.L."/>
        </authorList>
    </citation>
    <scope>NUCLEOTIDE SEQUENCE [LARGE SCALE GENOMIC DNA]</scope>
    <source>
        <strain evidence="4 5">NRRL 1564</strain>
    </source>
</reference>
<sequence>MSITISVLPHKEQALFRSALKLYETRQYKKGLKTSEQILKKFPSHGESLAVKGMFLAHMDRKEEGYENIKRGLEINPKSSISWHVYGLVCRNDQKFLEAIKCYEEALKADSDNVHILRELSQLQMQTRQYNKVVETREKLVKLNPTFPSFWMGLAVAHQLTDRYDLALKVVNAYEDSTKQDNTFDPLQMSELLLYKNWLIELSGDYQGAIENLKEIRSHVRDITAWKEQKAKLLLKVNRKEAAAMAYQDLIERNPENNDYIVGYLACNGLDMTRTEDQDAALEVLEGLQHQFPSSNRLRSAPLIFCNGENFIKAAEVVAKHALRKGIPSLFSNMRSLYADEAKGAALGRLIESCATQIRDTKRFSDSTEDESPLVLMWCDFYLAQHSDYYGDYERALSLIEDAIRASPDTVELYMVKAKIFKHTGDIRSARDTMDFGRHKDLKDRYVNSKTVKYMLRNNEIDEAEKAFLVFVRDDAPHKLQELCDIQATWYMRERGHAYRRLGDLGRALKQFHQVTSSFDTYQLDQFDFHSYSLRKATLRTYVDILKWEDTVYTHPCYVDSVKAAVGCYIELFDLKQAGNPFQLVPVTTDSKPLTRNTAAQHGHQNISAGVGETKVVEVDKDLTGATYVNADDHMVEALKLIERLESEVGDQPETHILAFEVHLRMKKYFLVLKAINTLRGINAEHPALPSMVVRLGYALDADESFAAPMKAALKGQLSKSFGDTSIEQSIETHGDSLAFAIEGSKGLLALGGDTNVAKAKAFLLAAPLERYGTTRTLLNLQEVNQLLAKCNISDSERAEFAASAKQVFPLATCF</sequence>
<dbReference type="FunFam" id="1.25.40.1040:FF:000003">
    <property type="entry name" value="N-terminal acetyltransferase A, auxiliary subunit"/>
    <property type="match status" value="1"/>
</dbReference>
<evidence type="ECO:0000256" key="1">
    <source>
        <dbReference type="ARBA" id="ARBA00022737"/>
    </source>
</evidence>
<dbReference type="OrthoDB" id="10263032at2759"/>
<evidence type="ECO:0000313" key="5">
    <source>
        <dbReference type="Proteomes" id="UP000242474"/>
    </source>
</evidence>
<dbReference type="InterPro" id="IPR019734">
    <property type="entry name" value="TPR_rpt"/>
</dbReference>
<dbReference type="InterPro" id="IPR021183">
    <property type="entry name" value="NatA_aux_su"/>
</dbReference>
<feature type="repeat" description="TPR" evidence="3">
    <location>
        <begin position="80"/>
        <end position="113"/>
    </location>
</feature>
<keyword evidence="5" id="KW-1185">Reference proteome</keyword>
<proteinExistence type="predicted"/>
<accession>A0A2G5BKQ5</accession>
<keyword evidence="4" id="KW-0808">Transferase</keyword>
<keyword evidence="2 3" id="KW-0802">TPR repeat</keyword>
<dbReference type="AlphaFoldDB" id="A0A2G5BKQ5"/>
<name>A0A2G5BKQ5_COERN</name>
<keyword evidence="1" id="KW-0677">Repeat</keyword>
<evidence type="ECO:0000256" key="2">
    <source>
        <dbReference type="ARBA" id="ARBA00022803"/>
    </source>
</evidence>
<dbReference type="EMBL" id="KZ303486">
    <property type="protein sequence ID" value="PIA19571.1"/>
    <property type="molecule type" value="Genomic_DNA"/>
</dbReference>
<dbReference type="STRING" id="763665.A0A2G5BKQ5"/>